<dbReference type="InterPro" id="IPR051214">
    <property type="entry name" value="GH32_Enzymes"/>
</dbReference>
<dbReference type="Pfam" id="PF00251">
    <property type="entry name" value="Glyco_hydro_32N"/>
    <property type="match status" value="1"/>
</dbReference>
<proteinExistence type="inferred from homology"/>
<feature type="signal peptide" evidence="7">
    <location>
        <begin position="1"/>
        <end position="29"/>
    </location>
</feature>
<keyword evidence="3 7" id="KW-0732">Signal</keyword>
<dbReference type="Gene3D" id="2.115.10.20">
    <property type="entry name" value="Glycosyl hydrolase domain, family 43"/>
    <property type="match status" value="1"/>
</dbReference>
<dbReference type="AlphaFoldDB" id="M7NBV4"/>
<dbReference type="GO" id="GO:0004564">
    <property type="term" value="F:beta-fructofuranosidase activity"/>
    <property type="evidence" value="ECO:0007669"/>
    <property type="project" value="UniProtKB-EC"/>
</dbReference>
<dbReference type="eggNOG" id="COG1621">
    <property type="taxonomic scope" value="Bacteria"/>
</dbReference>
<sequence>MPGSYSIFLKMIRPFLLLSLFTSLQTAFAAGDPILHFTFNEASGTSLIREEVSGTQFSVVNLFNAPERIPAVQGSALRLDGYSTWAHSDYALSQVDKQITLEAWYATDAFPPATDANRNAIEGAAIISQMQSGAGFALEVGPYGNVSLDFYADGKKYVVVTARSLEKWVWNHIVATVDLEARQANIYVNGNLWQSMNLAAHSSLSLASAAPLYIGRHTSPATIEGFNITSLNGALDDLKVFNTVLGPAEVIASYTNFAPEPVAATLFEDFEGTNYGAWTTEGTAFGSQPAAGTLAGQQVVSGYRGNQLVNSFLGGDAPVGKLSSSTFTIQKPLIRFLVGGGNHPGRAEVRLLVNGNTVRTATGRDTEMLREETWDVSEFIGQTARLEIVDQVTGGWGHILADHITFTEEQALLPANLYIDPAVRHAGDYLRPQYHPMPNTAWANEAYGLTYYEGKYHLFFQKNPNGLWLHFMHWGHLSSPDLVHWQEEKTVLAPSEGFDNFGIWSGTTTKDPNGKPVIFYTGVDLAKAGIGLALPKDENLIEWEKHPANPVIPAGPAGYLDFRDPFVWKVGSTYYMIVGAGIANGGGGALPTYKSSDLVNWTRITDLYRSSNLEQSGFFWEMPLFYPLNDQGEYILAVTPLYNGKPANVIYWIGKWENETFTPYFTTPKLLDASNNNTLAPAIGTDAEGRITYIGIVPETRNVGDQLKAGWRQTFSIPRVIRLLQDSTIGHYPHPNLCRLRQNEVLLANRSIAKGSKNNLSEFGGNQLNLKFSVKADSAAKFSLQLLKNDAGTQYTAFHFDLEKNLVALDTRYAHAQEALREYTTADYVFEHKEEIQLEVFIDHSVVEIFIDNLLVLSTRSYPAQSSQGVDLLVTAGAVEILEARQWTMQNMRSSTGAEVCEPQDLPTQFRDLPKEVVTGFKRNDEVRNTIKLYPNPTKNRLTLELPAHLGAYEAAFYSSGGVLVKKKSCRLPDRRSALRECPAALTC</sequence>
<dbReference type="SUPFAM" id="SSF49899">
    <property type="entry name" value="Concanavalin A-like lectins/glucanases"/>
    <property type="match status" value="2"/>
</dbReference>
<dbReference type="InterPro" id="IPR023296">
    <property type="entry name" value="Glyco_hydro_beta-prop_sf"/>
</dbReference>
<dbReference type="Gene3D" id="2.60.120.560">
    <property type="entry name" value="Exo-inulinase, domain 1"/>
    <property type="match status" value="1"/>
</dbReference>
<dbReference type="STRING" id="1279009.ADICEAN_00123"/>
<dbReference type="InterPro" id="IPR013148">
    <property type="entry name" value="Glyco_hydro_32_N"/>
</dbReference>
<evidence type="ECO:0000256" key="7">
    <source>
        <dbReference type="SAM" id="SignalP"/>
    </source>
</evidence>
<evidence type="ECO:0000256" key="2">
    <source>
        <dbReference type="ARBA" id="ARBA00012758"/>
    </source>
</evidence>
<dbReference type="EMBL" id="AODQ01000002">
    <property type="protein sequence ID" value="EMR04671.1"/>
    <property type="molecule type" value="Genomic_DNA"/>
</dbReference>
<organism evidence="9 10">
    <name type="scientific">Cesiribacter andamanensis AMV16</name>
    <dbReference type="NCBI Taxonomy" id="1279009"/>
    <lineage>
        <taxon>Bacteria</taxon>
        <taxon>Pseudomonadati</taxon>
        <taxon>Bacteroidota</taxon>
        <taxon>Cytophagia</taxon>
        <taxon>Cytophagales</taxon>
        <taxon>Cesiribacteraceae</taxon>
        <taxon>Cesiribacter</taxon>
    </lineage>
</organism>
<dbReference type="PANTHER" id="PTHR43101">
    <property type="entry name" value="BETA-FRUCTOSIDASE"/>
    <property type="match status" value="1"/>
</dbReference>
<keyword evidence="4 9" id="KW-0378">Hydrolase</keyword>
<protein>
    <recommendedName>
        <fullName evidence="2">beta-fructofuranosidase</fullName>
        <ecNumber evidence="2">3.2.1.26</ecNumber>
    </recommendedName>
</protein>
<keyword evidence="6 9" id="KW-0326">Glycosidase</keyword>
<dbReference type="InterPro" id="IPR013320">
    <property type="entry name" value="ConA-like_dom_sf"/>
</dbReference>
<evidence type="ECO:0000256" key="3">
    <source>
        <dbReference type="ARBA" id="ARBA00022729"/>
    </source>
</evidence>
<keyword evidence="10" id="KW-1185">Reference proteome</keyword>
<feature type="domain" description="LamG-like jellyroll fold" evidence="8">
    <location>
        <begin position="97"/>
        <end position="248"/>
    </location>
</feature>
<evidence type="ECO:0000256" key="4">
    <source>
        <dbReference type="ARBA" id="ARBA00022801"/>
    </source>
</evidence>
<dbReference type="Pfam" id="PF13385">
    <property type="entry name" value="Laminin_G_3"/>
    <property type="match status" value="1"/>
</dbReference>
<dbReference type="InterPro" id="IPR013189">
    <property type="entry name" value="Glyco_hydro_32_C"/>
</dbReference>
<evidence type="ECO:0000259" key="8">
    <source>
        <dbReference type="SMART" id="SM00560"/>
    </source>
</evidence>
<comment type="caution">
    <text evidence="9">The sequence shown here is derived from an EMBL/GenBank/DDBJ whole genome shotgun (WGS) entry which is preliminary data.</text>
</comment>
<name>M7NBV4_9BACT</name>
<dbReference type="GO" id="GO:0005975">
    <property type="term" value="P:carbohydrate metabolic process"/>
    <property type="evidence" value="ECO:0007669"/>
    <property type="project" value="InterPro"/>
</dbReference>
<dbReference type="SMART" id="SM00560">
    <property type="entry name" value="LamGL"/>
    <property type="match status" value="1"/>
</dbReference>
<feature type="chain" id="PRO_5004081880" description="beta-fructofuranosidase" evidence="7">
    <location>
        <begin position="30"/>
        <end position="988"/>
    </location>
</feature>
<evidence type="ECO:0000256" key="5">
    <source>
        <dbReference type="ARBA" id="ARBA00023157"/>
    </source>
</evidence>
<dbReference type="PANTHER" id="PTHR43101:SF1">
    <property type="entry name" value="BETA-FRUCTOSIDASE"/>
    <property type="match status" value="1"/>
</dbReference>
<gene>
    <name evidence="9" type="primary">sacA_1</name>
    <name evidence="9" type="ORF">ADICEAN_00123</name>
</gene>
<dbReference type="InterPro" id="IPR006558">
    <property type="entry name" value="LamG-like"/>
</dbReference>
<evidence type="ECO:0000313" key="9">
    <source>
        <dbReference type="EMBL" id="EMR04671.1"/>
    </source>
</evidence>
<dbReference type="InterPro" id="IPR001362">
    <property type="entry name" value="Glyco_hydro_32"/>
</dbReference>
<comment type="similarity">
    <text evidence="1">Belongs to the glycosyl hydrolase 32 family.</text>
</comment>
<reference evidence="9 10" key="1">
    <citation type="journal article" date="2013" name="Genome Announc.">
        <title>Draft Genome Sequence of Cesiribacter andamanensis Strain AMV16T, Isolated from a Soil Sample from a Mud Volcano in the Andaman Islands, India.</title>
        <authorList>
            <person name="Shivaji S."/>
            <person name="Ara S."/>
            <person name="Begum Z."/>
            <person name="Srinivas T.N."/>
            <person name="Singh A."/>
            <person name="Kumar Pinnaka A."/>
        </authorList>
    </citation>
    <scope>NUCLEOTIDE SEQUENCE [LARGE SCALE GENOMIC DNA]</scope>
    <source>
        <strain evidence="9 10">AMV16</strain>
    </source>
</reference>
<dbReference type="CDD" id="cd08996">
    <property type="entry name" value="GH32_FFase"/>
    <property type="match status" value="1"/>
</dbReference>
<accession>M7NBV4</accession>
<dbReference type="SUPFAM" id="SSF75005">
    <property type="entry name" value="Arabinanase/levansucrase/invertase"/>
    <property type="match status" value="1"/>
</dbReference>
<evidence type="ECO:0000256" key="6">
    <source>
        <dbReference type="ARBA" id="ARBA00023295"/>
    </source>
</evidence>
<evidence type="ECO:0000256" key="1">
    <source>
        <dbReference type="ARBA" id="ARBA00009902"/>
    </source>
</evidence>
<dbReference type="Pfam" id="PF08244">
    <property type="entry name" value="Glyco_hydro_32C"/>
    <property type="match status" value="1"/>
</dbReference>
<dbReference type="SMART" id="SM00640">
    <property type="entry name" value="Glyco_32"/>
    <property type="match status" value="1"/>
</dbReference>
<dbReference type="EC" id="3.2.1.26" evidence="2"/>
<dbReference type="Gene3D" id="2.60.120.200">
    <property type="match status" value="1"/>
</dbReference>
<keyword evidence="5" id="KW-1015">Disulfide bond</keyword>
<dbReference type="Proteomes" id="UP000011910">
    <property type="component" value="Unassembled WGS sequence"/>
</dbReference>
<evidence type="ECO:0000313" key="10">
    <source>
        <dbReference type="Proteomes" id="UP000011910"/>
    </source>
</evidence>